<dbReference type="EMBL" id="BMFA01000003">
    <property type="protein sequence ID" value="GGB41389.1"/>
    <property type="molecule type" value="Genomic_DNA"/>
</dbReference>
<sequence>MRTADPKPTSSNLLKKAILAAAALATAVLPAAAAQKFAGYDRIDIRAEHRSGLIPGSVWYPAGGHIYTAPVGDSIVFKGTPALIGAAIAEGSYPLVVISHGSGGNMDGLGWLSSELALRGAMVLAVNHPGSTSGDSSPRRSARFAERVWDLTAALDHVLDDKVFGPHIDPSRIYALGFSLGGDTVLQAMGLQFRAHDLGVYCAERPAAPGCDFYGAGGVDFRAVDFALTDGNYADPRFAGVVAVDPGWPNGFTQESVAAMDKPALLINLGSQDTIWPEVNMGEKGANWGTKFRQATFVEIAPAHHFSFLGICKDGAAELLRDEGEDPICDDPEGSVRSQVHRRVIEATSAFLGLE</sequence>
<proteinExistence type="predicted"/>
<dbReference type="PANTHER" id="PTHR22946">
    <property type="entry name" value="DIENELACTONE HYDROLASE DOMAIN-CONTAINING PROTEIN-RELATED"/>
    <property type="match status" value="1"/>
</dbReference>
<evidence type="ECO:0000313" key="3">
    <source>
        <dbReference type="EMBL" id="GGB41389.1"/>
    </source>
</evidence>
<dbReference type="Gene3D" id="3.40.50.1820">
    <property type="entry name" value="alpha/beta hydrolase"/>
    <property type="match status" value="1"/>
</dbReference>
<gene>
    <name evidence="3" type="ORF">GCM10011316_11650</name>
</gene>
<keyword evidence="1 3" id="KW-0378">Hydrolase</keyword>
<accession>A0A916TE02</accession>
<dbReference type="AlphaFoldDB" id="A0A916TE02"/>
<dbReference type="SUPFAM" id="SSF53474">
    <property type="entry name" value="alpha/beta-Hydrolases"/>
    <property type="match status" value="1"/>
</dbReference>
<dbReference type="InterPro" id="IPR016986">
    <property type="entry name" value="UCP031982_abhydr"/>
</dbReference>
<feature type="signal peptide" evidence="2">
    <location>
        <begin position="1"/>
        <end position="33"/>
    </location>
</feature>
<dbReference type="Proteomes" id="UP000605148">
    <property type="component" value="Unassembled WGS sequence"/>
</dbReference>
<organism evidence="3 4">
    <name type="scientific">Roseibium aquae</name>
    <dbReference type="NCBI Taxonomy" id="1323746"/>
    <lineage>
        <taxon>Bacteria</taxon>
        <taxon>Pseudomonadati</taxon>
        <taxon>Pseudomonadota</taxon>
        <taxon>Alphaproteobacteria</taxon>
        <taxon>Hyphomicrobiales</taxon>
        <taxon>Stappiaceae</taxon>
        <taxon>Roseibium</taxon>
    </lineage>
</organism>
<dbReference type="InterPro" id="IPR029058">
    <property type="entry name" value="AB_hydrolase_fold"/>
</dbReference>
<keyword evidence="4" id="KW-1185">Reference proteome</keyword>
<evidence type="ECO:0000313" key="4">
    <source>
        <dbReference type="Proteomes" id="UP000605148"/>
    </source>
</evidence>
<feature type="chain" id="PRO_5038054254" evidence="2">
    <location>
        <begin position="34"/>
        <end position="355"/>
    </location>
</feature>
<evidence type="ECO:0000256" key="2">
    <source>
        <dbReference type="SAM" id="SignalP"/>
    </source>
</evidence>
<protein>
    <submittedName>
        <fullName evidence="3">Dienelactone hydrolase</fullName>
    </submittedName>
</protein>
<keyword evidence="2" id="KW-0732">Signal</keyword>
<dbReference type="PIRSF" id="PIRSF031982">
    <property type="entry name" value="UCP031982_abhydr"/>
    <property type="match status" value="1"/>
</dbReference>
<reference evidence="3" key="1">
    <citation type="journal article" date="2014" name="Int. J. Syst. Evol. Microbiol.">
        <title>Complete genome sequence of Corynebacterium casei LMG S-19264T (=DSM 44701T), isolated from a smear-ripened cheese.</title>
        <authorList>
            <consortium name="US DOE Joint Genome Institute (JGI-PGF)"/>
            <person name="Walter F."/>
            <person name="Albersmeier A."/>
            <person name="Kalinowski J."/>
            <person name="Ruckert C."/>
        </authorList>
    </citation>
    <scope>NUCLEOTIDE SEQUENCE</scope>
    <source>
        <strain evidence="3">CGMCC 1.12426</strain>
    </source>
</reference>
<dbReference type="GO" id="GO:0052689">
    <property type="term" value="F:carboxylic ester hydrolase activity"/>
    <property type="evidence" value="ECO:0007669"/>
    <property type="project" value="UniProtKB-ARBA"/>
</dbReference>
<dbReference type="InterPro" id="IPR050261">
    <property type="entry name" value="FrsA_esterase"/>
</dbReference>
<name>A0A916TE02_9HYPH</name>
<evidence type="ECO:0000256" key="1">
    <source>
        <dbReference type="ARBA" id="ARBA00022801"/>
    </source>
</evidence>
<dbReference type="PANTHER" id="PTHR22946:SF9">
    <property type="entry name" value="POLYKETIDE TRANSFERASE AF380"/>
    <property type="match status" value="1"/>
</dbReference>
<comment type="caution">
    <text evidence="3">The sequence shown here is derived from an EMBL/GenBank/DDBJ whole genome shotgun (WGS) entry which is preliminary data.</text>
</comment>
<reference evidence="3" key="2">
    <citation type="submission" date="2020-09" db="EMBL/GenBank/DDBJ databases">
        <authorList>
            <person name="Sun Q."/>
            <person name="Zhou Y."/>
        </authorList>
    </citation>
    <scope>NUCLEOTIDE SEQUENCE</scope>
    <source>
        <strain evidence="3">CGMCC 1.12426</strain>
    </source>
</reference>